<comment type="caution">
    <text evidence="3">The sequence shown here is derived from an EMBL/GenBank/DDBJ whole genome shotgun (WGS) entry which is preliminary data.</text>
</comment>
<evidence type="ECO:0000259" key="2">
    <source>
        <dbReference type="Pfam" id="PF11470"/>
    </source>
</evidence>
<dbReference type="PANTHER" id="PTHR46467:SF1">
    <property type="entry name" value="TETHER CONTAINING UBX DOMAIN FOR GLUT4"/>
    <property type="match status" value="1"/>
</dbReference>
<dbReference type="GO" id="GO:0012506">
    <property type="term" value="C:vesicle membrane"/>
    <property type="evidence" value="ECO:0007669"/>
    <property type="project" value="TreeGrafter"/>
</dbReference>
<feature type="compositionally biased region" description="Low complexity" evidence="1">
    <location>
        <begin position="247"/>
        <end position="265"/>
    </location>
</feature>
<organism evidence="3 4">
    <name type="scientific">Emericellopsis atlantica</name>
    <dbReference type="NCBI Taxonomy" id="2614577"/>
    <lineage>
        <taxon>Eukaryota</taxon>
        <taxon>Fungi</taxon>
        <taxon>Dikarya</taxon>
        <taxon>Ascomycota</taxon>
        <taxon>Pezizomycotina</taxon>
        <taxon>Sordariomycetes</taxon>
        <taxon>Hypocreomycetidae</taxon>
        <taxon>Hypocreales</taxon>
        <taxon>Bionectriaceae</taxon>
        <taxon>Emericellopsis</taxon>
    </lineage>
</organism>
<feature type="compositionally biased region" description="Basic residues" evidence="1">
    <location>
        <begin position="490"/>
        <end position="500"/>
    </location>
</feature>
<feature type="domain" description="TUG ubiquitin-like" evidence="2">
    <location>
        <begin position="8"/>
        <end position="71"/>
    </location>
</feature>
<feature type="region of interest" description="Disordered" evidence="1">
    <location>
        <begin position="451"/>
        <end position="500"/>
    </location>
</feature>
<keyword evidence="4" id="KW-1185">Reference proteome</keyword>
<dbReference type="AlphaFoldDB" id="A0A9P8CNB7"/>
<sequence>MSSHVVVIGPGARRATVKVSPGTYLSDVLQQACKSLNLPSDKYVAKHKAKQVDLSVPFRTSGLSPGAKLDLVLKSNTPSAIQVALQLPQPEAKDIPGGRLIRKFPSDLTLWQLLRQFESGDASAGRNINITARGVAQMSNETATAGSGQLYYETPVLNIMGRELSTLDDFQKTLSQLGYNSGSVLIRLGYKVTDQTLYDTLERIGQYFKDVEDTLPKPASATAATNTPVVEAPTHVQTVDSPMPDVAPTSQEPEPTAPATTPAPSNEADSVDMPASASKDPFQPSHVYLAPSSDVPAAAKAPVREVDYTPTIAHAQLHQARLQENSRNKRLLSDKELEEKAAAEEAKFAAVKTVSVKVRFPDNTSSEWVVGHGETGGFIYEAVRHVMADQSQPFKLVISGGRTVIKDDSSASNSLIRAYKLTGRTLVNLVWDDSVSTEVRKKPFLKSSVASQGESVKIPEVPEVEEEEPEAAPIVEPKEEKSKGDGLGKKMPKWLKMGKK</sequence>
<feature type="region of interest" description="Disordered" evidence="1">
    <location>
        <begin position="238"/>
        <end position="281"/>
    </location>
</feature>
<dbReference type="InterPro" id="IPR059238">
    <property type="entry name" value="UBX1_UBXN9"/>
</dbReference>
<dbReference type="Gene3D" id="3.10.20.90">
    <property type="entry name" value="Phosphatidylinositol 3-kinase Catalytic Subunit, Chain A, domain 1"/>
    <property type="match status" value="1"/>
</dbReference>
<dbReference type="Proteomes" id="UP000887229">
    <property type="component" value="Unassembled WGS sequence"/>
</dbReference>
<name>A0A9P8CNB7_9HYPO</name>
<reference evidence="3" key="1">
    <citation type="journal article" date="2021" name="IMA Fungus">
        <title>Genomic characterization of three marine fungi, including Emericellopsis atlantica sp. nov. with signatures of a generalist lifestyle and marine biomass degradation.</title>
        <authorList>
            <person name="Hagestad O.C."/>
            <person name="Hou L."/>
            <person name="Andersen J.H."/>
            <person name="Hansen E.H."/>
            <person name="Altermark B."/>
            <person name="Li C."/>
            <person name="Kuhnert E."/>
            <person name="Cox R.J."/>
            <person name="Crous P.W."/>
            <person name="Spatafora J.W."/>
            <person name="Lail K."/>
            <person name="Amirebrahimi M."/>
            <person name="Lipzen A."/>
            <person name="Pangilinan J."/>
            <person name="Andreopoulos W."/>
            <person name="Hayes R.D."/>
            <person name="Ng V."/>
            <person name="Grigoriev I.V."/>
            <person name="Jackson S.A."/>
            <person name="Sutton T.D.S."/>
            <person name="Dobson A.D.W."/>
            <person name="Rama T."/>
        </authorList>
    </citation>
    <scope>NUCLEOTIDE SEQUENCE</scope>
    <source>
        <strain evidence="3">TS7</strain>
    </source>
</reference>
<dbReference type="Pfam" id="PF11470">
    <property type="entry name" value="TUG-UBL1"/>
    <property type="match status" value="1"/>
</dbReference>
<dbReference type="GO" id="GO:0006886">
    <property type="term" value="P:intracellular protein transport"/>
    <property type="evidence" value="ECO:0007669"/>
    <property type="project" value="TreeGrafter"/>
</dbReference>
<dbReference type="SUPFAM" id="SSF54236">
    <property type="entry name" value="Ubiquitin-like"/>
    <property type="match status" value="2"/>
</dbReference>
<dbReference type="GO" id="GO:0005634">
    <property type="term" value="C:nucleus"/>
    <property type="evidence" value="ECO:0007669"/>
    <property type="project" value="TreeGrafter"/>
</dbReference>
<proteinExistence type="predicted"/>
<evidence type="ECO:0000256" key="1">
    <source>
        <dbReference type="SAM" id="MobiDB-lite"/>
    </source>
</evidence>
<feature type="compositionally biased region" description="Basic and acidic residues" evidence="1">
    <location>
        <begin position="476"/>
        <end position="488"/>
    </location>
</feature>
<dbReference type="CDD" id="cd16105">
    <property type="entry name" value="Ubl_ASPSCR1_like"/>
    <property type="match status" value="1"/>
</dbReference>
<dbReference type="InterPro" id="IPR029071">
    <property type="entry name" value="Ubiquitin-like_domsf"/>
</dbReference>
<dbReference type="GO" id="GO:0005737">
    <property type="term" value="C:cytoplasm"/>
    <property type="evidence" value="ECO:0007669"/>
    <property type="project" value="TreeGrafter"/>
</dbReference>
<dbReference type="InterPro" id="IPR021569">
    <property type="entry name" value="TUG-UBL1"/>
</dbReference>
<gene>
    <name evidence="3" type="ORF">F5Z01DRAFT_657775</name>
</gene>
<protein>
    <submittedName>
        <fullName evidence="3">GLUT4 regulating protein TUG-domain-containing protein</fullName>
    </submittedName>
</protein>
<evidence type="ECO:0000313" key="4">
    <source>
        <dbReference type="Proteomes" id="UP000887229"/>
    </source>
</evidence>
<dbReference type="RefSeq" id="XP_046117543.1">
    <property type="nucleotide sequence ID" value="XM_046263657.1"/>
</dbReference>
<dbReference type="EMBL" id="MU251257">
    <property type="protein sequence ID" value="KAG9253619.1"/>
    <property type="molecule type" value="Genomic_DNA"/>
</dbReference>
<evidence type="ECO:0000313" key="3">
    <source>
        <dbReference type="EMBL" id="KAG9253619.1"/>
    </source>
</evidence>
<dbReference type="OrthoDB" id="440781at2759"/>
<dbReference type="GeneID" id="70294560"/>
<accession>A0A9P8CNB7</accession>
<dbReference type="PANTHER" id="PTHR46467">
    <property type="entry name" value="TETHER CONTAINING UBX DOMAIN FOR GLUT4"/>
    <property type="match status" value="1"/>
</dbReference>
<dbReference type="CDD" id="cd17075">
    <property type="entry name" value="UBX1_UBXN9"/>
    <property type="match status" value="1"/>
</dbReference>